<dbReference type="InterPro" id="IPR006620">
    <property type="entry name" value="Pro_4_hyd_alph"/>
</dbReference>
<dbReference type="SMART" id="SM00702">
    <property type="entry name" value="P4Hc"/>
    <property type="match status" value="1"/>
</dbReference>
<keyword evidence="8" id="KW-0223">Dioxygenase</keyword>
<comment type="similarity">
    <text evidence="3">Belongs to the P4HA family.</text>
</comment>
<dbReference type="InterPro" id="IPR044862">
    <property type="entry name" value="Pro_4_hyd_alph_FE2OG_OXY"/>
</dbReference>
<evidence type="ECO:0000259" key="15">
    <source>
        <dbReference type="PROSITE" id="PS51471"/>
    </source>
</evidence>
<evidence type="ECO:0000256" key="14">
    <source>
        <dbReference type="ARBA" id="ARBA00049169"/>
    </source>
</evidence>
<protein>
    <recommendedName>
        <fullName evidence="4">procollagen-proline 4-dioxygenase</fullName>
        <ecNumber evidence="4">1.14.11.2</ecNumber>
    </recommendedName>
</protein>
<dbReference type="OrthoDB" id="420380at2759"/>
<evidence type="ECO:0000259" key="16">
    <source>
        <dbReference type="PROSITE" id="PS51670"/>
    </source>
</evidence>
<dbReference type="GO" id="GO:0005789">
    <property type="term" value="C:endoplasmic reticulum membrane"/>
    <property type="evidence" value="ECO:0007669"/>
    <property type="project" value="UniProtKB-SubCell"/>
</dbReference>
<evidence type="ECO:0000256" key="3">
    <source>
        <dbReference type="ARBA" id="ARBA00006511"/>
    </source>
</evidence>
<dbReference type="InterPro" id="IPR045054">
    <property type="entry name" value="P4HA-like"/>
</dbReference>
<dbReference type="InterPro" id="IPR003582">
    <property type="entry name" value="ShKT_dom"/>
</dbReference>
<dbReference type="EC" id="1.14.11.2" evidence="4"/>
<dbReference type="Proteomes" id="UP000015453">
    <property type="component" value="Unassembled WGS sequence"/>
</dbReference>
<keyword evidence="13" id="KW-0472">Membrane</keyword>
<feature type="domain" description="ShKT" evidence="16">
    <location>
        <begin position="146"/>
        <end position="186"/>
    </location>
</feature>
<keyword evidence="6" id="KW-0479">Metal-binding</keyword>
<dbReference type="GO" id="GO:0004656">
    <property type="term" value="F:procollagen-proline 4-dioxygenase activity"/>
    <property type="evidence" value="ECO:0007669"/>
    <property type="project" value="UniProtKB-EC"/>
</dbReference>
<keyword evidence="18" id="KW-1185">Reference proteome</keyword>
<evidence type="ECO:0000256" key="9">
    <source>
        <dbReference type="ARBA" id="ARBA00022968"/>
    </source>
</evidence>
<dbReference type="PANTHER" id="PTHR10869">
    <property type="entry name" value="PROLYL 4-HYDROXYLASE ALPHA SUBUNIT"/>
    <property type="match status" value="1"/>
</dbReference>
<keyword evidence="10" id="KW-1133">Transmembrane helix</keyword>
<evidence type="ECO:0000256" key="8">
    <source>
        <dbReference type="ARBA" id="ARBA00022964"/>
    </source>
</evidence>
<sequence>FFFFLENGEGLQVLHYDLDQKYGDHQDYFDDPANLARGGNRIATVLMYLSDVKKGGETVFPSAEKSPHIIEPIPVDGNASECGRRGVAVKPRKGDALLFFSLHPNATADVKSVHSGCPVVEGEKWSATKWIRVGHFDKRPSSAERCADEHENCGDWAASGECDKNSKYMVGSLEHPGYCRKSCNAC</sequence>
<dbReference type="SMART" id="SM00254">
    <property type="entry name" value="ShKT"/>
    <property type="match status" value="1"/>
</dbReference>
<name>S8BV87_9LAMI</name>
<proteinExistence type="inferred from homology"/>
<evidence type="ECO:0000256" key="13">
    <source>
        <dbReference type="ARBA" id="ARBA00023136"/>
    </source>
</evidence>
<evidence type="ECO:0000256" key="7">
    <source>
        <dbReference type="ARBA" id="ARBA00022824"/>
    </source>
</evidence>
<feature type="domain" description="Fe2OG dioxygenase" evidence="15">
    <location>
        <begin position="7"/>
        <end position="133"/>
    </location>
</feature>
<keyword evidence="5" id="KW-0812">Transmembrane</keyword>
<evidence type="ECO:0000256" key="2">
    <source>
        <dbReference type="ARBA" id="ARBA00004648"/>
    </source>
</evidence>
<dbReference type="Pfam" id="PF13640">
    <property type="entry name" value="2OG-FeII_Oxy_3"/>
    <property type="match status" value="1"/>
</dbReference>
<evidence type="ECO:0000256" key="4">
    <source>
        <dbReference type="ARBA" id="ARBA00012269"/>
    </source>
</evidence>
<gene>
    <name evidence="17" type="ORF">M569_16319</name>
</gene>
<dbReference type="PROSITE" id="PS51471">
    <property type="entry name" value="FE2OG_OXY"/>
    <property type="match status" value="1"/>
</dbReference>
<dbReference type="PROSITE" id="PS51670">
    <property type="entry name" value="SHKT"/>
    <property type="match status" value="1"/>
</dbReference>
<keyword evidence="9" id="KW-0735">Signal-anchor</keyword>
<feature type="non-terminal residue" evidence="17">
    <location>
        <position position="1"/>
    </location>
</feature>
<evidence type="ECO:0000256" key="11">
    <source>
        <dbReference type="ARBA" id="ARBA00023002"/>
    </source>
</evidence>
<keyword evidence="7" id="KW-0256">Endoplasmic reticulum</keyword>
<dbReference type="Gene3D" id="2.60.120.620">
    <property type="entry name" value="q2cbj1_9rhob like domain"/>
    <property type="match status" value="1"/>
</dbReference>
<evidence type="ECO:0000256" key="1">
    <source>
        <dbReference type="ARBA" id="ARBA00001961"/>
    </source>
</evidence>
<organism evidence="17 18">
    <name type="scientific">Genlisea aurea</name>
    <dbReference type="NCBI Taxonomy" id="192259"/>
    <lineage>
        <taxon>Eukaryota</taxon>
        <taxon>Viridiplantae</taxon>
        <taxon>Streptophyta</taxon>
        <taxon>Embryophyta</taxon>
        <taxon>Tracheophyta</taxon>
        <taxon>Spermatophyta</taxon>
        <taxon>Magnoliopsida</taxon>
        <taxon>eudicotyledons</taxon>
        <taxon>Gunneridae</taxon>
        <taxon>Pentapetalae</taxon>
        <taxon>asterids</taxon>
        <taxon>lamiids</taxon>
        <taxon>Lamiales</taxon>
        <taxon>Lentibulariaceae</taxon>
        <taxon>Genlisea</taxon>
    </lineage>
</organism>
<evidence type="ECO:0000313" key="18">
    <source>
        <dbReference type="Proteomes" id="UP000015453"/>
    </source>
</evidence>
<comment type="subcellular location">
    <subcellularLocation>
        <location evidence="2">Endoplasmic reticulum membrane</location>
        <topology evidence="2">Single-pass type II membrane protein</topology>
    </subcellularLocation>
</comment>
<comment type="cofactor">
    <cofactor evidence="1">
        <name>L-ascorbate</name>
        <dbReference type="ChEBI" id="CHEBI:38290"/>
    </cofactor>
</comment>
<comment type="catalytic activity">
    <reaction evidence="14">
        <text>L-prolyl-[collagen] + 2-oxoglutarate + O2 = trans-4-hydroxy-L-prolyl-[collagen] + succinate + CO2</text>
        <dbReference type="Rhea" id="RHEA:18945"/>
        <dbReference type="Rhea" id="RHEA-COMP:11676"/>
        <dbReference type="Rhea" id="RHEA-COMP:11680"/>
        <dbReference type="ChEBI" id="CHEBI:15379"/>
        <dbReference type="ChEBI" id="CHEBI:16526"/>
        <dbReference type="ChEBI" id="CHEBI:16810"/>
        <dbReference type="ChEBI" id="CHEBI:30031"/>
        <dbReference type="ChEBI" id="CHEBI:50342"/>
        <dbReference type="ChEBI" id="CHEBI:61965"/>
        <dbReference type="EC" id="1.14.11.2"/>
    </reaction>
</comment>
<dbReference type="GO" id="GO:0005506">
    <property type="term" value="F:iron ion binding"/>
    <property type="evidence" value="ECO:0007669"/>
    <property type="project" value="InterPro"/>
</dbReference>
<dbReference type="EMBL" id="AUSU01009167">
    <property type="protein sequence ID" value="EPS58495.1"/>
    <property type="molecule type" value="Genomic_DNA"/>
</dbReference>
<dbReference type="PANTHER" id="PTHR10869:SF194">
    <property type="entry name" value="PROLYL 4-HYDROXYLASE 4-RELATED"/>
    <property type="match status" value="1"/>
</dbReference>
<evidence type="ECO:0000313" key="17">
    <source>
        <dbReference type="EMBL" id="EPS58495.1"/>
    </source>
</evidence>
<evidence type="ECO:0000256" key="12">
    <source>
        <dbReference type="ARBA" id="ARBA00023004"/>
    </source>
</evidence>
<evidence type="ECO:0000256" key="10">
    <source>
        <dbReference type="ARBA" id="ARBA00022989"/>
    </source>
</evidence>
<evidence type="ECO:0000256" key="6">
    <source>
        <dbReference type="ARBA" id="ARBA00022723"/>
    </source>
</evidence>
<keyword evidence="11" id="KW-0560">Oxidoreductase</keyword>
<dbReference type="AlphaFoldDB" id="S8BV87"/>
<accession>S8BV87</accession>
<comment type="caution">
    <text evidence="17">The sequence shown here is derived from an EMBL/GenBank/DDBJ whole genome shotgun (WGS) entry which is preliminary data.</text>
</comment>
<dbReference type="InterPro" id="IPR005123">
    <property type="entry name" value="Oxoglu/Fe-dep_dioxygenase_dom"/>
</dbReference>
<keyword evidence="12" id="KW-0408">Iron</keyword>
<reference evidence="17 18" key="1">
    <citation type="journal article" date="2013" name="BMC Genomics">
        <title>The miniature genome of a carnivorous plant Genlisea aurea contains a low number of genes and short non-coding sequences.</title>
        <authorList>
            <person name="Leushkin E.V."/>
            <person name="Sutormin R.A."/>
            <person name="Nabieva E.R."/>
            <person name="Penin A.A."/>
            <person name="Kondrashov A.S."/>
            <person name="Logacheva M.D."/>
        </authorList>
    </citation>
    <scope>NUCLEOTIDE SEQUENCE [LARGE SCALE GENOMIC DNA]</scope>
</reference>
<evidence type="ECO:0000256" key="5">
    <source>
        <dbReference type="ARBA" id="ARBA00022692"/>
    </source>
</evidence>
<dbReference type="GO" id="GO:0031418">
    <property type="term" value="F:L-ascorbic acid binding"/>
    <property type="evidence" value="ECO:0007669"/>
    <property type="project" value="InterPro"/>
</dbReference>